<dbReference type="Proteomes" id="UP000887580">
    <property type="component" value="Unplaced"/>
</dbReference>
<organism evidence="1 2">
    <name type="scientific">Panagrolaimus sp. PS1159</name>
    <dbReference type="NCBI Taxonomy" id="55785"/>
    <lineage>
        <taxon>Eukaryota</taxon>
        <taxon>Metazoa</taxon>
        <taxon>Ecdysozoa</taxon>
        <taxon>Nematoda</taxon>
        <taxon>Chromadorea</taxon>
        <taxon>Rhabditida</taxon>
        <taxon>Tylenchina</taxon>
        <taxon>Panagrolaimomorpha</taxon>
        <taxon>Panagrolaimoidea</taxon>
        <taxon>Panagrolaimidae</taxon>
        <taxon>Panagrolaimus</taxon>
    </lineage>
</organism>
<name>A0AC35G7L4_9BILA</name>
<sequence length="890" mass="96955">MVPISSIFFIFVVTSVSSDDPYIPCQSYISFSYDDSGSISYINFKTQMNFIKNAIGSLNYPARLRAEGGYGSEFNWKSGLTISRMQSAIDAAEQTAIPYSLLQQFSSLAISYENLNDYSSRFGAMIFISDTSDSALRNAGRLFPKLKGIRLTFVLLGPNVDSRKLRNFTTNFIYWPDISQPAPDNWDLVSFHAYGCDAPYNPTSTKPVTAQSTQTASQSSSTTTTSATTTLTPGSTPSQEDYVPCQVFITTLVDISNALSFVQFQKQLTFTKNLITQINHPERIQYGAYYEGNGNMTYKWNDANTQDGLQQAIDNTKQTSLSTSLAGAMRVSSIFAPQNRTILDSTIIFVTDTTNSIQIQSAVNLYNSLLKPRGVRLTFILAGNKTDANALRGFDDVIIFNWQNMNNSQPDNWDNSQALRCTGLSSTTPTISTQGSSTATSVSPSTLTSGLSTSIQSSTTTSSGYIPCQSWISFGIDDSNVLQNNEFMTQLNFVSSAIGNITHTERIAAIGAYSQPVTWNSGLSLQLIQQTVVGMFQGGPYSLKQQFASILWNLQNTQTGNTPVGALIFISDTSDQALADVANIFGQLQNVRITFVLLGPNPDKNKLTQFSNNFISWRDLSKPQPDNWDTQAADAYGCTISTVSTVTPITMSSPSSVSITRGGVTIATVQTVPPQTSSSASTSTSAILTGNKADANALRGFDDVIIYNWQNMNISHGIYQLLLDICTPQTFPPPTMGSYIPCQSWISFGVDDSNFLQDNQFMTQLNFISSAIGNITHAERIAANGMYSTPVPWNSGLTISQIQSAVTQMFESGPYSLGNQFASILWNLQNTQTGNTPVGALIFISDTSDPALAGTDQLFNHLTNVRITFVLLGPNPDQTLESAENISNSF</sequence>
<accession>A0AC35G7L4</accession>
<protein>
    <submittedName>
        <fullName evidence="2">VWFA domain-containing protein</fullName>
    </submittedName>
</protein>
<evidence type="ECO:0000313" key="2">
    <source>
        <dbReference type="WBParaSite" id="PS1159_v2.g24624.t1"/>
    </source>
</evidence>
<evidence type="ECO:0000313" key="1">
    <source>
        <dbReference type="Proteomes" id="UP000887580"/>
    </source>
</evidence>
<dbReference type="WBParaSite" id="PS1159_v2.g24624.t1">
    <property type="protein sequence ID" value="PS1159_v2.g24624.t1"/>
    <property type="gene ID" value="PS1159_v2.g24624"/>
</dbReference>
<reference evidence="2" key="1">
    <citation type="submission" date="2022-11" db="UniProtKB">
        <authorList>
            <consortium name="WormBaseParasite"/>
        </authorList>
    </citation>
    <scope>IDENTIFICATION</scope>
</reference>
<proteinExistence type="predicted"/>